<feature type="transmembrane region" description="Helical" evidence="6">
    <location>
        <begin position="50"/>
        <end position="72"/>
    </location>
</feature>
<dbReference type="Proteomes" id="UP000187485">
    <property type="component" value="Unassembled WGS sequence"/>
</dbReference>
<dbReference type="EMBL" id="BDJK01000005">
    <property type="protein sequence ID" value="GAV21747.1"/>
    <property type="molecule type" value="Genomic_DNA"/>
</dbReference>
<evidence type="ECO:0000256" key="1">
    <source>
        <dbReference type="ARBA" id="ARBA00004651"/>
    </source>
</evidence>
<keyword evidence="5 6" id="KW-0472">Membrane</keyword>
<feature type="transmembrane region" description="Helical" evidence="6">
    <location>
        <begin position="138"/>
        <end position="157"/>
    </location>
</feature>
<dbReference type="RefSeq" id="WP_075858202.1">
    <property type="nucleotide sequence ID" value="NZ_BDJK01000005.1"/>
</dbReference>
<dbReference type="InterPro" id="IPR001851">
    <property type="entry name" value="ABC_transp_permease"/>
</dbReference>
<evidence type="ECO:0000313" key="7">
    <source>
        <dbReference type="EMBL" id="GAV21747.1"/>
    </source>
</evidence>
<comment type="caution">
    <text evidence="7">The sequence shown here is derived from an EMBL/GenBank/DDBJ whole genome shotgun (WGS) entry which is preliminary data.</text>
</comment>
<feature type="transmembrane region" description="Helical" evidence="6">
    <location>
        <begin position="84"/>
        <end position="101"/>
    </location>
</feature>
<dbReference type="CDD" id="cd06580">
    <property type="entry name" value="TM_PBP1_transp_TpRbsC_like"/>
    <property type="match status" value="1"/>
</dbReference>
<keyword evidence="4 6" id="KW-1133">Transmembrane helix</keyword>
<evidence type="ECO:0000256" key="2">
    <source>
        <dbReference type="ARBA" id="ARBA00022475"/>
    </source>
</evidence>
<feature type="transmembrane region" description="Helical" evidence="6">
    <location>
        <begin position="7"/>
        <end position="30"/>
    </location>
</feature>
<feature type="transmembrane region" description="Helical" evidence="6">
    <location>
        <begin position="316"/>
        <end position="335"/>
    </location>
</feature>
<keyword evidence="3 6" id="KW-0812">Transmembrane</keyword>
<dbReference type="AlphaFoldDB" id="A0A1L8CS77"/>
<comment type="subcellular location">
    <subcellularLocation>
        <location evidence="1">Cell membrane</location>
        <topology evidence="1">Multi-pass membrane protein</topology>
    </subcellularLocation>
</comment>
<dbReference type="STRING" id="870242.cpu_02570"/>
<dbReference type="Pfam" id="PF02653">
    <property type="entry name" value="BPD_transp_2"/>
    <property type="match status" value="1"/>
</dbReference>
<feature type="transmembrane region" description="Helical" evidence="6">
    <location>
        <begin position="237"/>
        <end position="259"/>
    </location>
</feature>
<keyword evidence="7" id="KW-0813">Transport</keyword>
<dbReference type="PANTHER" id="PTHR47089:SF1">
    <property type="entry name" value="GUANOSINE ABC TRANSPORTER PERMEASE PROTEIN NUPP"/>
    <property type="match status" value="1"/>
</dbReference>
<evidence type="ECO:0000256" key="6">
    <source>
        <dbReference type="SAM" id="Phobius"/>
    </source>
</evidence>
<proteinExistence type="predicted"/>
<protein>
    <submittedName>
        <fullName evidence="7">Simple sugar transport system permease protein</fullName>
    </submittedName>
</protein>
<evidence type="ECO:0000256" key="5">
    <source>
        <dbReference type="ARBA" id="ARBA00023136"/>
    </source>
</evidence>
<evidence type="ECO:0000313" key="8">
    <source>
        <dbReference type="Proteomes" id="UP000187485"/>
    </source>
</evidence>
<evidence type="ECO:0000256" key="3">
    <source>
        <dbReference type="ARBA" id="ARBA00022692"/>
    </source>
</evidence>
<keyword evidence="8" id="KW-1185">Reference proteome</keyword>
<dbReference type="PANTHER" id="PTHR47089">
    <property type="entry name" value="ABC TRANSPORTER, PERMEASE PROTEIN"/>
    <property type="match status" value="1"/>
</dbReference>
<dbReference type="GO" id="GO:0022857">
    <property type="term" value="F:transmembrane transporter activity"/>
    <property type="evidence" value="ECO:0007669"/>
    <property type="project" value="InterPro"/>
</dbReference>
<name>A0A1L8CS77_9THEO</name>
<dbReference type="GO" id="GO:0005886">
    <property type="term" value="C:plasma membrane"/>
    <property type="evidence" value="ECO:0007669"/>
    <property type="project" value="UniProtKB-SubCell"/>
</dbReference>
<feature type="transmembrane region" description="Helical" evidence="6">
    <location>
        <begin position="271"/>
        <end position="296"/>
    </location>
</feature>
<feature type="transmembrane region" description="Helical" evidence="6">
    <location>
        <begin position="107"/>
        <end position="126"/>
    </location>
</feature>
<keyword evidence="2" id="KW-1003">Cell membrane</keyword>
<gene>
    <name evidence="7" type="ORF">cpu_02570</name>
</gene>
<dbReference type="OrthoDB" id="45037at2"/>
<accession>A0A1L8CS77</accession>
<reference evidence="8" key="1">
    <citation type="submission" date="2016-12" db="EMBL/GenBank/DDBJ databases">
        <title>Draft Genome Sequences od Carboxydothermus pertinax and islandicus, Hydrogenogenic Carboxydotrophic Bacteria.</title>
        <authorList>
            <person name="Fukuyama Y."/>
            <person name="Ohmae K."/>
            <person name="Yoneda Y."/>
            <person name="Yoshida T."/>
            <person name="Sako Y."/>
        </authorList>
    </citation>
    <scope>NUCLEOTIDE SEQUENCE [LARGE SCALE GENOMIC DNA]</scope>
    <source>
        <strain evidence="8">Ug1</strain>
    </source>
</reference>
<keyword evidence="7" id="KW-0762">Sugar transport</keyword>
<sequence length="347" mass="36920">MKKDLAINLLVPVLAILAALMLGAILLFSINVNPFEAYAVLLFGNLSSLYGISEILVKAVPLIMTGLAFTFAYRTGLFNIGAEGQMYVGAIAAVVVGLKFGHLSPFMAIPLALLAALVAGAIWGGIPGLLKAVFGSSEIIITIMLNYVAVYFLSYLVDKPLREKSGFYPQTDMIGENAFLPVLIPNTRLHLGFLIALLFAVLVYIILWRTKLGFELRAVGLNLHAAEYAGIDVRTKMFLALALSGALAGVAGFTEVGGIHHRLLDNFSKGVGFDGIAVALLGQATPFGVVLASLLFGLLQVGANSMQRSVGVPANIVYIIQGLIILFLLGGTVLARRYQRKKAKGVA</sequence>
<feature type="transmembrane region" description="Helical" evidence="6">
    <location>
        <begin position="189"/>
        <end position="207"/>
    </location>
</feature>
<evidence type="ECO:0000256" key="4">
    <source>
        <dbReference type="ARBA" id="ARBA00022989"/>
    </source>
</evidence>
<organism evidence="7 8">
    <name type="scientific">Carboxydothermus pertinax</name>
    <dbReference type="NCBI Taxonomy" id="870242"/>
    <lineage>
        <taxon>Bacteria</taxon>
        <taxon>Bacillati</taxon>
        <taxon>Bacillota</taxon>
        <taxon>Clostridia</taxon>
        <taxon>Thermoanaerobacterales</taxon>
        <taxon>Thermoanaerobacteraceae</taxon>
        <taxon>Carboxydothermus</taxon>
    </lineage>
</organism>